<organism evidence="2 3">
    <name type="scientific">Haloferax namakaokahaiae</name>
    <dbReference type="NCBI Taxonomy" id="1748331"/>
    <lineage>
        <taxon>Archaea</taxon>
        <taxon>Methanobacteriati</taxon>
        <taxon>Methanobacteriota</taxon>
        <taxon>Stenosarchaea group</taxon>
        <taxon>Halobacteria</taxon>
        <taxon>Halobacteriales</taxon>
        <taxon>Haloferacaceae</taxon>
        <taxon>Haloferax</taxon>
    </lineage>
</organism>
<name>A0ABD5ZIB0_9EURY</name>
<accession>A0ABD5ZIB0</accession>
<dbReference type="Proteomes" id="UP001596481">
    <property type="component" value="Unassembled WGS sequence"/>
</dbReference>
<gene>
    <name evidence="2" type="ORF">ACFQJC_16070</name>
</gene>
<feature type="compositionally biased region" description="Polar residues" evidence="1">
    <location>
        <begin position="1"/>
        <end position="11"/>
    </location>
</feature>
<reference evidence="2 3" key="1">
    <citation type="journal article" date="2019" name="Int. J. Syst. Evol. Microbiol.">
        <title>The Global Catalogue of Microorganisms (GCM) 10K type strain sequencing project: providing services to taxonomists for standard genome sequencing and annotation.</title>
        <authorList>
            <consortium name="The Broad Institute Genomics Platform"/>
            <consortium name="The Broad Institute Genome Sequencing Center for Infectious Disease"/>
            <person name="Wu L."/>
            <person name="Ma J."/>
        </authorList>
    </citation>
    <scope>NUCLEOTIDE SEQUENCE [LARGE SCALE GENOMIC DNA]</scope>
    <source>
        <strain evidence="2 3">DSM 29988</strain>
    </source>
</reference>
<feature type="region of interest" description="Disordered" evidence="1">
    <location>
        <begin position="1"/>
        <end position="22"/>
    </location>
</feature>
<dbReference type="RefSeq" id="WP_390225248.1">
    <property type="nucleotide sequence ID" value="NZ_JBHTAA010000005.1"/>
</dbReference>
<proteinExistence type="predicted"/>
<dbReference type="Pfam" id="PF24433">
    <property type="entry name" value="DUF7556"/>
    <property type="match status" value="1"/>
</dbReference>
<evidence type="ECO:0000256" key="1">
    <source>
        <dbReference type="SAM" id="MobiDB-lite"/>
    </source>
</evidence>
<keyword evidence="3" id="KW-1185">Reference proteome</keyword>
<evidence type="ECO:0000313" key="2">
    <source>
        <dbReference type="EMBL" id="MFC7205035.1"/>
    </source>
</evidence>
<dbReference type="EMBL" id="JBHTAA010000005">
    <property type="protein sequence ID" value="MFC7205035.1"/>
    <property type="molecule type" value="Genomic_DNA"/>
</dbReference>
<dbReference type="InterPro" id="IPR055978">
    <property type="entry name" value="DUF7556"/>
</dbReference>
<comment type="caution">
    <text evidence="2">The sequence shown here is derived from an EMBL/GenBank/DDBJ whole genome shotgun (WGS) entry which is preliminary data.</text>
</comment>
<protein>
    <submittedName>
        <fullName evidence="2">Uncharacterized protein</fullName>
    </submittedName>
</protein>
<sequence length="55" mass="5880">MTPNATASVDDSSAEVMSSVDRTQSGQRLIIADISRDDAWVAVDVADALALDDWQ</sequence>
<dbReference type="AlphaFoldDB" id="A0ABD5ZIB0"/>
<evidence type="ECO:0000313" key="3">
    <source>
        <dbReference type="Proteomes" id="UP001596481"/>
    </source>
</evidence>